<feature type="domain" description="Cobalamin biosynthesis central region" evidence="3">
    <location>
        <begin position="133"/>
        <end position="215"/>
    </location>
</feature>
<dbReference type="SUPFAM" id="SSF159672">
    <property type="entry name" value="CbiG N-terminal domain-like"/>
    <property type="match status" value="1"/>
</dbReference>
<name>A0A975AX98_9THEO</name>
<dbReference type="Pfam" id="PF11761">
    <property type="entry name" value="CbiG_mid"/>
    <property type="match status" value="1"/>
</dbReference>
<dbReference type="RefSeq" id="WP_284680824.1">
    <property type="nucleotide sequence ID" value="NZ_CP060096.1"/>
</dbReference>
<sequence>MKTAVIALTKNGTNLARKLSEKLNAVLYVPEKFAVDDENKIEGNLSDFVKSIFGKYDGFIFIMAAGIVVRVIAPLIKSKKTDPAVVVLDERGKFAISLLSGHIGGANDLSREVSKAIGAQPVITTATDVNGLIAIDVIAKEKGYYIENFEAVKKINSALVNGDKVVFIIDKEEKKFFNDIPCIELSNDTGNASACVYVTAKNIKPAKIPFVILRPKNIVFGIGCKRNTEFEHLLKTVKESMDILNLSLNSVKNISTMDIKKDEECINKLAEYLQVPVKYYIRQELEEVEHLFPVSEFVKKTVGAGSVARPSAYLLSENGQELLYTKGNGITLAIYKISR</sequence>
<dbReference type="PANTHER" id="PTHR37477">
    <property type="entry name" value="COBALT-PRECORRIN-5A HYDROLASE"/>
    <property type="match status" value="1"/>
</dbReference>
<feature type="domain" description="Cobalamin synthesis G N-terminal" evidence="2">
    <location>
        <begin position="48"/>
        <end position="128"/>
    </location>
</feature>
<keyword evidence="4" id="KW-0378">Hydrolase</keyword>
<dbReference type="GO" id="GO:0009236">
    <property type="term" value="P:cobalamin biosynthetic process"/>
    <property type="evidence" value="ECO:0007669"/>
    <property type="project" value="InterPro"/>
</dbReference>
<evidence type="ECO:0000259" key="3">
    <source>
        <dbReference type="Pfam" id="PF11761"/>
    </source>
</evidence>
<dbReference type="InterPro" id="IPR038029">
    <property type="entry name" value="GbiG_N_sf"/>
</dbReference>
<organism evidence="4 5">
    <name type="scientific">Aceticella autotrophica</name>
    <dbReference type="NCBI Taxonomy" id="2755338"/>
    <lineage>
        <taxon>Bacteria</taxon>
        <taxon>Bacillati</taxon>
        <taxon>Bacillota</taxon>
        <taxon>Clostridia</taxon>
        <taxon>Thermoanaerobacterales</taxon>
        <taxon>Thermoanaerobacteraceae</taxon>
        <taxon>Aceticella</taxon>
    </lineage>
</organism>
<evidence type="ECO:0000313" key="5">
    <source>
        <dbReference type="Proteomes" id="UP000671913"/>
    </source>
</evidence>
<evidence type="ECO:0000313" key="4">
    <source>
        <dbReference type="EMBL" id="QSZ28086.1"/>
    </source>
</evidence>
<dbReference type="NCBIfam" id="NF004466">
    <property type="entry name" value="PRK05788.1-4"/>
    <property type="match status" value="1"/>
</dbReference>
<keyword evidence="5" id="KW-1185">Reference proteome</keyword>
<dbReference type="AlphaFoldDB" id="A0A975AX98"/>
<reference evidence="4" key="1">
    <citation type="submission" date="2020-08" db="EMBL/GenBank/DDBJ databases">
        <title>Genomic insights into the carbon and energy metabolism of the first obligate autotrophic acetogenic bacterium Aceticella autotrophica gen. nov., sp. nov.</title>
        <authorList>
            <person name="Toshchakov S.V."/>
            <person name="Elcheninov A.G."/>
            <person name="Kublanov I.V."/>
            <person name="Frolov E.N."/>
            <person name="Lebedinsky A.V."/>
        </authorList>
    </citation>
    <scope>NUCLEOTIDE SEQUENCE</scope>
    <source>
        <strain evidence="4">3443-3Ac</strain>
    </source>
</reference>
<feature type="domain" description="CobE/GbiG C-terminal" evidence="1">
    <location>
        <begin position="218"/>
        <end position="334"/>
    </location>
</feature>
<dbReference type="InterPro" id="IPR052553">
    <property type="entry name" value="CbiG_hydrolase"/>
</dbReference>
<dbReference type="InterPro" id="IPR021744">
    <property type="entry name" value="CbiG_N"/>
</dbReference>
<evidence type="ECO:0000259" key="1">
    <source>
        <dbReference type="Pfam" id="PF01890"/>
    </source>
</evidence>
<gene>
    <name evidence="4" type="primary">cbiG</name>
    <name evidence="4" type="ORF">ACETAC_04330</name>
</gene>
<dbReference type="EMBL" id="CP060096">
    <property type="protein sequence ID" value="QSZ28086.1"/>
    <property type="molecule type" value="Genomic_DNA"/>
</dbReference>
<dbReference type="GO" id="GO:0043779">
    <property type="term" value="F:cobalt-precorrin-5A acetaldehyde-lyase activity"/>
    <property type="evidence" value="ECO:0007669"/>
    <property type="project" value="UniProtKB-EC"/>
</dbReference>
<dbReference type="KEGG" id="aaut:ACETAC_04330"/>
<evidence type="ECO:0000259" key="2">
    <source>
        <dbReference type="Pfam" id="PF11760"/>
    </source>
</evidence>
<dbReference type="InterPro" id="IPR036518">
    <property type="entry name" value="CobE/GbiG_C_sf"/>
</dbReference>
<dbReference type="Gene3D" id="3.30.420.180">
    <property type="entry name" value="CobE/GbiG C-terminal domain"/>
    <property type="match status" value="1"/>
</dbReference>
<proteinExistence type="predicted"/>
<dbReference type="PANTHER" id="PTHR37477:SF1">
    <property type="entry name" value="COBALT-PRECORRIN-5A HYDROLASE"/>
    <property type="match status" value="1"/>
</dbReference>
<dbReference type="InterPro" id="IPR021745">
    <property type="entry name" value="CbiG_mid"/>
</dbReference>
<dbReference type="EC" id="3.7.1.12" evidence="4"/>
<dbReference type="Pfam" id="PF01890">
    <property type="entry name" value="CbiG_C"/>
    <property type="match status" value="1"/>
</dbReference>
<dbReference type="SUPFAM" id="SSF159664">
    <property type="entry name" value="CobE/GbiG C-terminal domain-like"/>
    <property type="match status" value="1"/>
</dbReference>
<accession>A0A975AX98</accession>
<protein>
    <submittedName>
        <fullName evidence="4">Cobalt-precorrin 5A hydrolase</fullName>
        <ecNumber evidence="4">3.7.1.12</ecNumber>
    </submittedName>
</protein>
<dbReference type="InterPro" id="IPR002750">
    <property type="entry name" value="CobE/GbiG_C"/>
</dbReference>
<dbReference type="Pfam" id="PF11760">
    <property type="entry name" value="CbiG_N"/>
    <property type="match status" value="1"/>
</dbReference>
<dbReference type="Gene3D" id="3.40.50.11220">
    <property type="match status" value="1"/>
</dbReference>
<dbReference type="Proteomes" id="UP000671913">
    <property type="component" value="Chromosome"/>
</dbReference>